<dbReference type="SUPFAM" id="SSF51679">
    <property type="entry name" value="Bacterial luciferase-like"/>
    <property type="match status" value="1"/>
</dbReference>
<dbReference type="Gene3D" id="3.20.20.30">
    <property type="entry name" value="Luciferase-like domain"/>
    <property type="match status" value="1"/>
</dbReference>
<evidence type="ECO:0000256" key="2">
    <source>
        <dbReference type="SAM" id="MobiDB-lite"/>
    </source>
</evidence>
<feature type="region of interest" description="Disordered" evidence="2">
    <location>
        <begin position="1"/>
        <end position="33"/>
    </location>
</feature>
<accession>A0A941BBT8</accession>
<dbReference type="EC" id="1.-.-.-" evidence="4"/>
<dbReference type="RefSeq" id="WP_210888630.1">
    <property type="nucleotide sequence ID" value="NZ_JAGPYQ010000001.1"/>
</dbReference>
<dbReference type="PANTHER" id="PTHR30137:SF6">
    <property type="entry name" value="LUCIFERASE-LIKE MONOOXYGENASE"/>
    <property type="match status" value="1"/>
</dbReference>
<feature type="compositionally biased region" description="Pro residues" evidence="2">
    <location>
        <begin position="16"/>
        <end position="33"/>
    </location>
</feature>
<name>A0A941BBT8_9ACTN</name>
<sequence length="380" mass="40359">MSVAEPMTEDADAPDPTVPPALPVPTVPTVPPVPRSVLELGGRLPETGAELSFQDMVDTAETADAYGYARFWVAEHHSSHRTASGAPGVLIAHIAARTERIRVGSGGVMLPNHPPLTVAEQFATLQALHPGRIDLGLGRSVAGPVRLDGLMEAALRRDPLGAAGFPERIDELLGFLLDHGPERHRFHALPLTPRPASPPEVHVLGAGEGSALIAAERGLPFAYGHHLGRSKCRPAATAHYRSAFRAARAGGRPYLVVSVNVVCAETDEEAEELALDASARLGGPYREAAADTTLSPARALQVARRTLDENQVVLGAPAKVNAELDALARRSGADELMLVPYELTGAARCRTLRLAAAARHTPPREPGRRPTTAPDRRLTH</sequence>
<organism evidence="4 5">
    <name type="scientific">Streptomyces liliiviolaceus</name>
    <dbReference type="NCBI Taxonomy" id="2823109"/>
    <lineage>
        <taxon>Bacteria</taxon>
        <taxon>Bacillati</taxon>
        <taxon>Actinomycetota</taxon>
        <taxon>Actinomycetes</taxon>
        <taxon>Kitasatosporales</taxon>
        <taxon>Streptomycetaceae</taxon>
        <taxon>Streptomyces</taxon>
    </lineage>
</organism>
<gene>
    <name evidence="4" type="ORF">J8N05_30555</name>
</gene>
<proteinExistence type="predicted"/>
<protein>
    <submittedName>
        <fullName evidence="4">MsnO8 family LLM class oxidoreductase</fullName>
        <ecNumber evidence="4">1.-.-.-</ecNumber>
    </submittedName>
</protein>
<feature type="domain" description="Luciferase-like" evidence="3">
    <location>
        <begin position="46"/>
        <end position="333"/>
    </location>
</feature>
<evidence type="ECO:0000259" key="3">
    <source>
        <dbReference type="Pfam" id="PF00296"/>
    </source>
</evidence>
<dbReference type="EMBL" id="JAGPYQ010000001">
    <property type="protein sequence ID" value="MBQ0852508.1"/>
    <property type="molecule type" value="Genomic_DNA"/>
</dbReference>
<dbReference type="PANTHER" id="PTHR30137">
    <property type="entry name" value="LUCIFERASE-LIKE MONOOXYGENASE"/>
    <property type="match status" value="1"/>
</dbReference>
<dbReference type="InterPro" id="IPR050766">
    <property type="entry name" value="Bact_Lucif_Oxidored"/>
</dbReference>
<dbReference type="GO" id="GO:0016705">
    <property type="term" value="F:oxidoreductase activity, acting on paired donors, with incorporation or reduction of molecular oxygen"/>
    <property type="evidence" value="ECO:0007669"/>
    <property type="project" value="InterPro"/>
</dbReference>
<reference evidence="4 5" key="1">
    <citation type="submission" date="2021-04" db="EMBL/GenBank/DDBJ databases">
        <authorList>
            <person name="Tang X."/>
            <person name="Zhou X."/>
            <person name="Chen X."/>
            <person name="Cernava T."/>
            <person name="Zhang C."/>
        </authorList>
    </citation>
    <scope>NUCLEOTIDE SEQUENCE [LARGE SCALE GENOMIC DNA]</scope>
    <source>
        <strain evidence="4 5">BH-SS-21</strain>
    </source>
</reference>
<comment type="caution">
    <text evidence="4">The sequence shown here is derived from an EMBL/GenBank/DDBJ whole genome shotgun (WGS) entry which is preliminary data.</text>
</comment>
<dbReference type="GO" id="GO:0005829">
    <property type="term" value="C:cytosol"/>
    <property type="evidence" value="ECO:0007669"/>
    <property type="project" value="TreeGrafter"/>
</dbReference>
<dbReference type="NCBIfam" id="TIGR03558">
    <property type="entry name" value="oxido_grp_1"/>
    <property type="match status" value="1"/>
</dbReference>
<dbReference type="Proteomes" id="UP000677413">
    <property type="component" value="Unassembled WGS sequence"/>
</dbReference>
<evidence type="ECO:0000256" key="1">
    <source>
        <dbReference type="ARBA" id="ARBA00007789"/>
    </source>
</evidence>
<evidence type="ECO:0000313" key="4">
    <source>
        <dbReference type="EMBL" id="MBQ0852508.1"/>
    </source>
</evidence>
<dbReference type="InterPro" id="IPR036661">
    <property type="entry name" value="Luciferase-like_sf"/>
</dbReference>
<keyword evidence="4" id="KW-0560">Oxidoreductase</keyword>
<dbReference type="AlphaFoldDB" id="A0A941BBT8"/>
<evidence type="ECO:0000313" key="5">
    <source>
        <dbReference type="Proteomes" id="UP000677413"/>
    </source>
</evidence>
<keyword evidence="5" id="KW-1185">Reference proteome</keyword>
<dbReference type="InterPro" id="IPR019949">
    <property type="entry name" value="CmoO-like"/>
</dbReference>
<dbReference type="InterPro" id="IPR011251">
    <property type="entry name" value="Luciferase-like_dom"/>
</dbReference>
<feature type="region of interest" description="Disordered" evidence="2">
    <location>
        <begin position="357"/>
        <end position="380"/>
    </location>
</feature>
<dbReference type="Pfam" id="PF00296">
    <property type="entry name" value="Bac_luciferase"/>
    <property type="match status" value="1"/>
</dbReference>
<feature type="compositionally biased region" description="Basic and acidic residues" evidence="2">
    <location>
        <begin position="362"/>
        <end position="380"/>
    </location>
</feature>
<comment type="similarity">
    <text evidence="1">To bacterial alkanal monooxygenase alpha and beta chains.</text>
</comment>